<comment type="caution">
    <text evidence="1">The sequence shown here is derived from an EMBL/GenBank/DDBJ whole genome shotgun (WGS) entry which is preliminary data.</text>
</comment>
<evidence type="ECO:0000313" key="2">
    <source>
        <dbReference type="Proteomes" id="UP001057402"/>
    </source>
</evidence>
<proteinExistence type="predicted"/>
<dbReference type="EMBL" id="CM042888">
    <property type="protein sequence ID" value="KAI4326045.1"/>
    <property type="molecule type" value="Genomic_DNA"/>
</dbReference>
<protein>
    <submittedName>
        <fullName evidence="1">Uncharacterized protein</fullName>
    </submittedName>
</protein>
<dbReference type="Proteomes" id="UP001057402">
    <property type="component" value="Chromosome 9"/>
</dbReference>
<reference evidence="2" key="1">
    <citation type="journal article" date="2023" name="Front. Plant Sci.">
        <title>Chromosomal-level genome assembly of Melastoma candidum provides insights into trichome evolution.</title>
        <authorList>
            <person name="Zhong Y."/>
            <person name="Wu W."/>
            <person name="Sun C."/>
            <person name="Zou P."/>
            <person name="Liu Y."/>
            <person name="Dai S."/>
            <person name="Zhou R."/>
        </authorList>
    </citation>
    <scope>NUCLEOTIDE SEQUENCE [LARGE SCALE GENOMIC DNA]</scope>
</reference>
<sequence length="108" mass="12639">MYFVYVIHCQEEKCGNIISDTILCGLFIEEAEHYNARYCRKHCVKNWPGKRRFPDLYELLEKRHWYGKADRETKNSVVLMLVDGDHRNLVSTQGITVAVALAPERPCH</sequence>
<evidence type="ECO:0000313" key="1">
    <source>
        <dbReference type="EMBL" id="KAI4326045.1"/>
    </source>
</evidence>
<organism evidence="1 2">
    <name type="scientific">Melastoma candidum</name>
    <dbReference type="NCBI Taxonomy" id="119954"/>
    <lineage>
        <taxon>Eukaryota</taxon>
        <taxon>Viridiplantae</taxon>
        <taxon>Streptophyta</taxon>
        <taxon>Embryophyta</taxon>
        <taxon>Tracheophyta</taxon>
        <taxon>Spermatophyta</taxon>
        <taxon>Magnoliopsida</taxon>
        <taxon>eudicotyledons</taxon>
        <taxon>Gunneridae</taxon>
        <taxon>Pentapetalae</taxon>
        <taxon>rosids</taxon>
        <taxon>malvids</taxon>
        <taxon>Myrtales</taxon>
        <taxon>Melastomataceae</taxon>
        <taxon>Melastomatoideae</taxon>
        <taxon>Melastomateae</taxon>
        <taxon>Melastoma</taxon>
    </lineage>
</organism>
<accession>A0ACB9MUD6</accession>
<gene>
    <name evidence="1" type="ORF">MLD38_031398</name>
</gene>
<keyword evidence="2" id="KW-1185">Reference proteome</keyword>
<name>A0ACB9MUD6_9MYRT</name>